<name>A0A9N9H2A9_9GLOM</name>
<evidence type="ECO:0000313" key="1">
    <source>
        <dbReference type="EMBL" id="CAG8651474.1"/>
    </source>
</evidence>
<protein>
    <submittedName>
        <fullName evidence="1">22205_t:CDS:1</fullName>
    </submittedName>
</protein>
<sequence>MNIAHSTEMIEDLKRSDRPRILTQEKEERIIELINSGECETATEVHSTILTQEKEERIIELINSGECETATEIAKMRLRSFDF</sequence>
<gene>
    <name evidence="1" type="ORF">CPELLU_LOCUS9355</name>
</gene>
<comment type="caution">
    <text evidence="1">The sequence shown here is derived from an EMBL/GenBank/DDBJ whole genome shotgun (WGS) entry which is preliminary data.</text>
</comment>
<dbReference type="Proteomes" id="UP000789759">
    <property type="component" value="Unassembled WGS sequence"/>
</dbReference>
<keyword evidence="2" id="KW-1185">Reference proteome</keyword>
<accession>A0A9N9H2A9</accession>
<dbReference type="EMBL" id="CAJVQA010007097">
    <property type="protein sequence ID" value="CAG8651474.1"/>
    <property type="molecule type" value="Genomic_DNA"/>
</dbReference>
<reference evidence="1" key="1">
    <citation type="submission" date="2021-06" db="EMBL/GenBank/DDBJ databases">
        <authorList>
            <person name="Kallberg Y."/>
            <person name="Tangrot J."/>
            <person name="Rosling A."/>
        </authorList>
    </citation>
    <scope>NUCLEOTIDE SEQUENCE</scope>
    <source>
        <strain evidence="1">FL966</strain>
    </source>
</reference>
<proteinExistence type="predicted"/>
<evidence type="ECO:0000313" key="2">
    <source>
        <dbReference type="Proteomes" id="UP000789759"/>
    </source>
</evidence>
<organism evidence="1 2">
    <name type="scientific">Cetraspora pellucida</name>
    <dbReference type="NCBI Taxonomy" id="1433469"/>
    <lineage>
        <taxon>Eukaryota</taxon>
        <taxon>Fungi</taxon>
        <taxon>Fungi incertae sedis</taxon>
        <taxon>Mucoromycota</taxon>
        <taxon>Glomeromycotina</taxon>
        <taxon>Glomeromycetes</taxon>
        <taxon>Diversisporales</taxon>
        <taxon>Gigasporaceae</taxon>
        <taxon>Cetraspora</taxon>
    </lineage>
</organism>
<dbReference type="AlphaFoldDB" id="A0A9N9H2A9"/>